<name>A0A8S5S8W6_9CAUD</name>
<accession>A0A8S5S8W6</accession>
<evidence type="ECO:0000313" key="1">
    <source>
        <dbReference type="EMBL" id="DAF47259.1"/>
    </source>
</evidence>
<reference evidence="1" key="1">
    <citation type="journal article" date="2021" name="Proc. Natl. Acad. Sci. U.S.A.">
        <title>A Catalog of Tens of Thousands of Viruses from Human Metagenomes Reveals Hidden Associations with Chronic Diseases.</title>
        <authorList>
            <person name="Tisza M.J."/>
            <person name="Buck C.B."/>
        </authorList>
    </citation>
    <scope>NUCLEOTIDE SEQUENCE</scope>
    <source>
        <strain evidence="1">Ctb3910</strain>
    </source>
</reference>
<sequence>MLRGETMKDYYIKADEISSILDRKICTGYKIIRELNAELQAKGYRTVQARVPREYFYERYGISER</sequence>
<dbReference type="EMBL" id="BK032552">
    <property type="protein sequence ID" value="DAF47259.1"/>
    <property type="molecule type" value="Genomic_DNA"/>
</dbReference>
<proteinExistence type="predicted"/>
<protein>
    <submittedName>
        <fullName evidence="1">Uncharacterized protein</fullName>
    </submittedName>
</protein>
<organism evidence="1">
    <name type="scientific">Siphoviridae sp. ctb3910</name>
    <dbReference type="NCBI Taxonomy" id="2827897"/>
    <lineage>
        <taxon>Viruses</taxon>
        <taxon>Duplodnaviria</taxon>
        <taxon>Heunggongvirae</taxon>
        <taxon>Uroviricota</taxon>
        <taxon>Caudoviricetes</taxon>
    </lineage>
</organism>